<evidence type="ECO:0000256" key="3">
    <source>
        <dbReference type="ARBA" id="ARBA00022723"/>
    </source>
</evidence>
<dbReference type="Pfam" id="PF00962">
    <property type="entry name" value="A_deaminase"/>
    <property type="match status" value="1"/>
</dbReference>
<evidence type="ECO:0000259" key="8">
    <source>
        <dbReference type="Pfam" id="PF00962"/>
    </source>
</evidence>
<reference evidence="10" key="1">
    <citation type="journal article" date="2013" name="Genome Announc.">
        <title>Draft genome sequence of the ascomycete Phaeoacremonium aleophilum strain UCR-PA7, a causal agent of the esca disease complex in grapevines.</title>
        <authorList>
            <person name="Blanco-Ulate B."/>
            <person name="Rolshausen P."/>
            <person name="Cantu D."/>
        </authorList>
    </citation>
    <scope>NUCLEOTIDE SEQUENCE [LARGE SCALE GENOMIC DNA]</scope>
    <source>
        <strain evidence="10">UCR-PA7</strain>
    </source>
</reference>
<dbReference type="RefSeq" id="XP_007913383.1">
    <property type="nucleotide sequence ID" value="XM_007915192.1"/>
</dbReference>
<dbReference type="InterPro" id="IPR001365">
    <property type="entry name" value="A_deaminase_dom"/>
</dbReference>
<dbReference type="GO" id="GO:0004000">
    <property type="term" value="F:adenosine deaminase activity"/>
    <property type="evidence" value="ECO:0007669"/>
    <property type="project" value="TreeGrafter"/>
</dbReference>
<dbReference type="Gene3D" id="3.20.20.140">
    <property type="entry name" value="Metal-dependent hydrolases"/>
    <property type="match status" value="1"/>
</dbReference>
<dbReference type="SUPFAM" id="SSF51556">
    <property type="entry name" value="Metallo-dependent hydrolases"/>
    <property type="match status" value="1"/>
</dbReference>
<evidence type="ECO:0000256" key="6">
    <source>
        <dbReference type="ARBA" id="ARBA00023080"/>
    </source>
</evidence>
<dbReference type="GO" id="GO:0046872">
    <property type="term" value="F:metal ion binding"/>
    <property type="evidence" value="ECO:0007669"/>
    <property type="project" value="UniProtKB-KW"/>
</dbReference>
<dbReference type="InterPro" id="IPR032466">
    <property type="entry name" value="Metal_Hydrolase"/>
</dbReference>
<dbReference type="Proteomes" id="UP000014074">
    <property type="component" value="Unassembled WGS sequence"/>
</dbReference>
<dbReference type="OrthoDB" id="272271at2759"/>
<sequence>MEAVDLAIKYKDLGVVGVDLCGDYKVGDARILKPHFAKAKAAGLHITIHFGETAHGYSELNTLLSYEPERLGHVIYITPEIKQEIIRRRLGVEICLTTNVVGKHVKSFAEHHLKEWLEEDCPIALCTDDVGVVESPSSNEYFLAGKHLSLSYERLWSIAVSSIDRCFVDDAQKAIYKQNLDDWAKNIGQSWLRDSSVFQ</sequence>
<dbReference type="PANTHER" id="PTHR11409">
    <property type="entry name" value="ADENOSINE DEAMINASE"/>
    <property type="match status" value="1"/>
</dbReference>
<dbReference type="KEGG" id="tmn:UCRPA7_2617"/>
<feature type="domain" description="Adenosine deaminase" evidence="8">
    <location>
        <begin position="2"/>
        <end position="182"/>
    </location>
</feature>
<gene>
    <name evidence="9" type="ORF">UCRPA7_2617</name>
</gene>
<protein>
    <submittedName>
        <fullName evidence="9">Putative adenosine deaminase protein</fullName>
    </submittedName>
</protein>
<dbReference type="GO" id="GO:0009117">
    <property type="term" value="P:nucleotide metabolic process"/>
    <property type="evidence" value="ECO:0007669"/>
    <property type="project" value="UniProtKB-KW"/>
</dbReference>
<evidence type="ECO:0000256" key="7">
    <source>
        <dbReference type="ARBA" id="ARBA00048787"/>
    </source>
</evidence>
<dbReference type="GO" id="GO:0046103">
    <property type="term" value="P:inosine biosynthetic process"/>
    <property type="evidence" value="ECO:0007669"/>
    <property type="project" value="TreeGrafter"/>
</dbReference>
<dbReference type="GO" id="GO:0006154">
    <property type="term" value="P:adenosine catabolic process"/>
    <property type="evidence" value="ECO:0007669"/>
    <property type="project" value="TreeGrafter"/>
</dbReference>
<comment type="catalytic activity">
    <reaction evidence="7">
        <text>N(6)-methyl-AMP + H2O + H(+) = IMP + methylamine</text>
        <dbReference type="Rhea" id="RHEA:16001"/>
        <dbReference type="ChEBI" id="CHEBI:15377"/>
        <dbReference type="ChEBI" id="CHEBI:15378"/>
        <dbReference type="ChEBI" id="CHEBI:58053"/>
        <dbReference type="ChEBI" id="CHEBI:59338"/>
        <dbReference type="ChEBI" id="CHEBI:144842"/>
    </reaction>
    <physiologicalReaction direction="left-to-right" evidence="7">
        <dbReference type="Rhea" id="RHEA:16002"/>
    </physiologicalReaction>
</comment>
<evidence type="ECO:0000256" key="4">
    <source>
        <dbReference type="ARBA" id="ARBA00022801"/>
    </source>
</evidence>
<comment type="cofactor">
    <cofactor evidence="1">
        <name>Zn(2+)</name>
        <dbReference type="ChEBI" id="CHEBI:29105"/>
    </cofactor>
</comment>
<dbReference type="PANTHER" id="PTHR11409:SF42">
    <property type="entry name" value="ADENOSINE DEAMINASE-LIKE PROTEIN"/>
    <property type="match status" value="1"/>
</dbReference>
<accession>R8BRG9</accession>
<name>R8BRG9_PHAM7</name>
<dbReference type="AlphaFoldDB" id="R8BRG9"/>
<keyword evidence="3" id="KW-0479">Metal-binding</keyword>
<organism evidence="9 10">
    <name type="scientific">Phaeoacremonium minimum (strain UCR-PA7)</name>
    <name type="common">Esca disease fungus</name>
    <name type="synonym">Togninia minima</name>
    <dbReference type="NCBI Taxonomy" id="1286976"/>
    <lineage>
        <taxon>Eukaryota</taxon>
        <taxon>Fungi</taxon>
        <taxon>Dikarya</taxon>
        <taxon>Ascomycota</taxon>
        <taxon>Pezizomycotina</taxon>
        <taxon>Sordariomycetes</taxon>
        <taxon>Sordariomycetidae</taxon>
        <taxon>Togniniales</taxon>
        <taxon>Togniniaceae</taxon>
        <taxon>Phaeoacremonium</taxon>
    </lineage>
</organism>
<keyword evidence="6" id="KW-0546">Nucleotide metabolism</keyword>
<evidence type="ECO:0000256" key="2">
    <source>
        <dbReference type="ARBA" id="ARBA00006676"/>
    </source>
</evidence>
<keyword evidence="5" id="KW-0862">Zinc</keyword>
<evidence type="ECO:0000256" key="5">
    <source>
        <dbReference type="ARBA" id="ARBA00022833"/>
    </source>
</evidence>
<dbReference type="GeneID" id="19322884"/>
<evidence type="ECO:0000256" key="1">
    <source>
        <dbReference type="ARBA" id="ARBA00001947"/>
    </source>
</evidence>
<evidence type="ECO:0000313" key="10">
    <source>
        <dbReference type="Proteomes" id="UP000014074"/>
    </source>
</evidence>
<dbReference type="eggNOG" id="KOG1097">
    <property type="taxonomic scope" value="Eukaryota"/>
</dbReference>
<evidence type="ECO:0000313" key="9">
    <source>
        <dbReference type="EMBL" id="EOO01880.1"/>
    </source>
</evidence>
<dbReference type="InterPro" id="IPR006330">
    <property type="entry name" value="Ado/ade_deaminase"/>
</dbReference>
<keyword evidence="10" id="KW-1185">Reference proteome</keyword>
<dbReference type="EMBL" id="KB932955">
    <property type="protein sequence ID" value="EOO01880.1"/>
    <property type="molecule type" value="Genomic_DNA"/>
</dbReference>
<dbReference type="HOGENOM" id="CLU_039228_3_2_1"/>
<proteinExistence type="inferred from homology"/>
<comment type="similarity">
    <text evidence="2">Belongs to the metallo-dependent hydrolases superfamily. Adenosine and AMP deaminases family.</text>
</comment>
<keyword evidence="4" id="KW-0378">Hydrolase</keyword>